<dbReference type="AlphaFoldDB" id="A0A2U2A097"/>
<dbReference type="Proteomes" id="UP000245166">
    <property type="component" value="Unassembled WGS sequence"/>
</dbReference>
<dbReference type="SUPFAM" id="SSF53335">
    <property type="entry name" value="S-adenosyl-L-methionine-dependent methyltransferases"/>
    <property type="match status" value="1"/>
</dbReference>
<organism evidence="2 3">
    <name type="scientific">Serinibacter arcticus</name>
    <dbReference type="NCBI Taxonomy" id="1655435"/>
    <lineage>
        <taxon>Bacteria</taxon>
        <taxon>Bacillati</taxon>
        <taxon>Actinomycetota</taxon>
        <taxon>Actinomycetes</taxon>
        <taxon>Micrococcales</taxon>
        <taxon>Beutenbergiaceae</taxon>
        <taxon>Serinibacter</taxon>
    </lineage>
</organism>
<protein>
    <submittedName>
        <fullName evidence="2">SAM-dependent methyltransferase</fullName>
    </submittedName>
</protein>
<dbReference type="Gene3D" id="3.40.50.150">
    <property type="entry name" value="Vaccinia Virus protein VP39"/>
    <property type="match status" value="1"/>
</dbReference>
<dbReference type="GO" id="GO:0032259">
    <property type="term" value="P:methylation"/>
    <property type="evidence" value="ECO:0007669"/>
    <property type="project" value="UniProtKB-KW"/>
</dbReference>
<evidence type="ECO:0000313" key="3">
    <source>
        <dbReference type="Proteomes" id="UP000245166"/>
    </source>
</evidence>
<dbReference type="CDD" id="cd02440">
    <property type="entry name" value="AdoMet_MTases"/>
    <property type="match status" value="1"/>
</dbReference>
<evidence type="ECO:0000313" key="2">
    <source>
        <dbReference type="EMBL" id="PWD52592.1"/>
    </source>
</evidence>
<keyword evidence="3" id="KW-1185">Reference proteome</keyword>
<accession>A0A2U2A097</accession>
<dbReference type="InterPro" id="IPR041698">
    <property type="entry name" value="Methyltransf_25"/>
</dbReference>
<dbReference type="OrthoDB" id="9805171at2"/>
<comment type="caution">
    <text evidence="2">The sequence shown here is derived from an EMBL/GenBank/DDBJ whole genome shotgun (WGS) entry which is preliminary data.</text>
</comment>
<dbReference type="GO" id="GO:0008168">
    <property type="term" value="F:methyltransferase activity"/>
    <property type="evidence" value="ECO:0007669"/>
    <property type="project" value="UniProtKB-KW"/>
</dbReference>
<keyword evidence="2" id="KW-0489">Methyltransferase</keyword>
<keyword evidence="2" id="KW-0808">Transferase</keyword>
<dbReference type="InterPro" id="IPR050508">
    <property type="entry name" value="Methyltransf_Superfamily"/>
</dbReference>
<reference evidence="2 3" key="1">
    <citation type="submission" date="2018-03" db="EMBL/GenBank/DDBJ databases">
        <title>Genome assembly of novel Miniimonas species PCH200.</title>
        <authorList>
            <person name="Thakur V."/>
            <person name="Kumar V."/>
            <person name="Singh D."/>
        </authorList>
    </citation>
    <scope>NUCLEOTIDE SEQUENCE [LARGE SCALE GENOMIC DNA]</scope>
    <source>
        <strain evidence="2 3">PCH200</strain>
    </source>
</reference>
<dbReference type="Pfam" id="PF13649">
    <property type="entry name" value="Methyltransf_25"/>
    <property type="match status" value="1"/>
</dbReference>
<dbReference type="InterPro" id="IPR029063">
    <property type="entry name" value="SAM-dependent_MTases_sf"/>
</dbReference>
<evidence type="ECO:0000259" key="1">
    <source>
        <dbReference type="Pfam" id="PF13649"/>
    </source>
</evidence>
<proteinExistence type="predicted"/>
<feature type="domain" description="Methyltransferase" evidence="1">
    <location>
        <begin position="67"/>
        <end position="157"/>
    </location>
</feature>
<sequence length="229" mass="24343">MQQRDEGGVARRRGEAAAAAAATREAYDTVALDYARMLPDLAAEAALDVAMIDDFATRCLASGRGRVLDAGCGTGRVGTRLAGHGLEVVGVDLSPGMLEVARDLHPGRRFEVGSLADLPLADGAVGGVLAWYSVIHTAPEDLDDVARELARVLVPGGWLLVAFQAGSGERVDRRTAYGHDVEMTSYRHHPDRVATLLRAAGVDEVVRMVRRAAAHESADQAVLLAQRRA</sequence>
<gene>
    <name evidence="2" type="ORF">C8046_15270</name>
</gene>
<dbReference type="EMBL" id="PYHR01000002">
    <property type="protein sequence ID" value="PWD52592.1"/>
    <property type="molecule type" value="Genomic_DNA"/>
</dbReference>
<dbReference type="PANTHER" id="PTHR42912">
    <property type="entry name" value="METHYLTRANSFERASE"/>
    <property type="match status" value="1"/>
</dbReference>
<name>A0A2U2A097_9MICO</name>